<feature type="domain" description="Glutamine amidotransferase type-2" evidence="11">
    <location>
        <begin position="2"/>
        <end position="244"/>
    </location>
</feature>
<dbReference type="SUPFAM" id="SSF56235">
    <property type="entry name" value="N-terminal nucleophile aminohydrolases (Ntn hydrolases)"/>
    <property type="match status" value="1"/>
</dbReference>
<dbReference type="Pfam" id="PF13522">
    <property type="entry name" value="GATase_6"/>
    <property type="match status" value="1"/>
</dbReference>
<dbReference type="HAMAP" id="MF_01931">
    <property type="entry name" value="PurF"/>
    <property type="match status" value="1"/>
</dbReference>
<keyword evidence="10" id="KW-0479">Metal-binding</keyword>
<evidence type="ECO:0000256" key="4">
    <source>
        <dbReference type="ARBA" id="ARBA00022676"/>
    </source>
</evidence>
<dbReference type="SUPFAM" id="SSF53271">
    <property type="entry name" value="PRTase-like"/>
    <property type="match status" value="1"/>
</dbReference>
<comment type="catalytic activity">
    <reaction evidence="8">
        <text>5-phospho-beta-D-ribosylamine + L-glutamate + diphosphate = 5-phospho-alpha-D-ribose 1-diphosphate + L-glutamine + H2O</text>
        <dbReference type="Rhea" id="RHEA:14905"/>
        <dbReference type="ChEBI" id="CHEBI:15377"/>
        <dbReference type="ChEBI" id="CHEBI:29985"/>
        <dbReference type="ChEBI" id="CHEBI:33019"/>
        <dbReference type="ChEBI" id="CHEBI:58017"/>
        <dbReference type="ChEBI" id="CHEBI:58359"/>
        <dbReference type="ChEBI" id="CHEBI:58681"/>
        <dbReference type="EC" id="2.4.2.14"/>
    </reaction>
</comment>
<evidence type="ECO:0000256" key="8">
    <source>
        <dbReference type="PIRNR" id="PIRNR000485"/>
    </source>
</evidence>
<dbReference type="PANTHER" id="PTHR11907">
    <property type="entry name" value="AMIDOPHOSPHORIBOSYLTRANSFERASE"/>
    <property type="match status" value="1"/>
</dbReference>
<gene>
    <name evidence="12" type="ORF">NLU13_5581</name>
</gene>
<evidence type="ECO:0000313" key="12">
    <source>
        <dbReference type="EMBL" id="KAK0387268.1"/>
    </source>
</evidence>
<evidence type="ECO:0000256" key="6">
    <source>
        <dbReference type="ARBA" id="ARBA00022755"/>
    </source>
</evidence>
<dbReference type="Proteomes" id="UP001175261">
    <property type="component" value="Unassembled WGS sequence"/>
</dbReference>
<dbReference type="GO" id="GO:0004044">
    <property type="term" value="F:amidophosphoribosyltransferase activity"/>
    <property type="evidence" value="ECO:0007669"/>
    <property type="project" value="UniProtKB-EC"/>
</dbReference>
<dbReference type="InterPro" id="IPR029055">
    <property type="entry name" value="Ntn_hydrolases_N"/>
</dbReference>
<keyword evidence="5 8" id="KW-0808">Transferase</keyword>
<protein>
    <recommendedName>
        <fullName evidence="3 8">Amidophosphoribosyltransferase</fullName>
        <shortName evidence="8">ATase</shortName>
        <ecNumber evidence="3 8">2.4.2.14</ecNumber>
    </recommendedName>
    <alternativeName>
        <fullName evidence="8">Glutamine phosphoribosylpyrophosphate amidotransferase</fullName>
    </alternativeName>
</protein>
<evidence type="ECO:0000256" key="1">
    <source>
        <dbReference type="ARBA" id="ARBA00005209"/>
    </source>
</evidence>
<evidence type="ECO:0000256" key="2">
    <source>
        <dbReference type="ARBA" id="ARBA00010138"/>
    </source>
</evidence>
<keyword evidence="10" id="KW-0460">Magnesium</keyword>
<feature type="active site" description="Nucleophile" evidence="9">
    <location>
        <position position="2"/>
    </location>
</feature>
<dbReference type="EMBL" id="JAPDFR010000004">
    <property type="protein sequence ID" value="KAK0387268.1"/>
    <property type="molecule type" value="Genomic_DNA"/>
</dbReference>
<feature type="binding site" evidence="10">
    <location>
        <position position="378"/>
    </location>
    <ligand>
        <name>Mg(2+)</name>
        <dbReference type="ChEBI" id="CHEBI:18420"/>
    </ligand>
</feature>
<accession>A0AA39GIH5</accession>
<evidence type="ECO:0000256" key="10">
    <source>
        <dbReference type="PIRSR" id="PIRSR000485-2"/>
    </source>
</evidence>
<proteinExistence type="inferred from homology"/>
<evidence type="ECO:0000256" key="3">
    <source>
        <dbReference type="ARBA" id="ARBA00011941"/>
    </source>
</evidence>
<dbReference type="InterPro" id="IPR017932">
    <property type="entry name" value="GATase_2_dom"/>
</dbReference>
<keyword evidence="6 8" id="KW-0658">Purine biosynthesis</keyword>
<keyword evidence="13" id="KW-1185">Reference proteome</keyword>
<sequence>MCGISGVLLGDPNATTAVEDLHESLFYLQHRGQDAAGIAVCEGGRVAQCKGVGMASKVFDEGKRATSASMPGYMGISHLRYPTAGTSSALEAQPFFVNSPYGLSMGVNGNLVNAPDLVKFLDSEARRHVNTDSDSELLLNIFAHALSETGKPRATVEDVFMSLRKVYTQCQGAFACVAMIAGFGILGFRDANGIRPLCLGSRPSDTLEGATDYFMASESVALTQLGYKNIIDILPGQAVFLKKGEPPVFNQVVEAKSYTPDLFEYLYLARSDSVMDGISVHRSRQNMGLKMAHRVRSILGEAGAKKIDIVIPVPETSNTAAATLATELQKPLSNAFVKNRYVYRTFIAPGQKARVKSVRRKLSPIASEFKDKVILIVDDSIVRGTTSREIVQMAKECEAKEIIMVSCSPEITHPHVYGIDLADPAQLLAHNRTLEEMTAHLHCDSLIFQTLEDLEAACLEAADDKSKVTGFETGVFCGRYQSPVPSDYLERSRRLWDNKKRKLSAVAGEEEPGIKIASSGTAYGPRETAYRNGV</sequence>
<dbReference type="InterPro" id="IPR000836">
    <property type="entry name" value="PRTase_dom"/>
</dbReference>
<comment type="similarity">
    <text evidence="2 8">In the C-terminal section; belongs to the purine/pyrimidine phosphoribosyltransferase family.</text>
</comment>
<feature type="binding site" evidence="10">
    <location>
        <position position="379"/>
    </location>
    <ligand>
        <name>Mg(2+)</name>
        <dbReference type="ChEBI" id="CHEBI:18420"/>
    </ligand>
</feature>
<dbReference type="PROSITE" id="PS51278">
    <property type="entry name" value="GATASE_TYPE_2"/>
    <property type="match status" value="1"/>
</dbReference>
<dbReference type="InterPro" id="IPR029057">
    <property type="entry name" value="PRTase-like"/>
</dbReference>
<keyword evidence="4 8" id="KW-0328">Glycosyltransferase</keyword>
<name>A0AA39GIH5_SARSR</name>
<dbReference type="NCBIfam" id="TIGR01134">
    <property type="entry name" value="purF"/>
    <property type="match status" value="1"/>
</dbReference>
<evidence type="ECO:0000259" key="11">
    <source>
        <dbReference type="PROSITE" id="PS51278"/>
    </source>
</evidence>
<keyword evidence="7" id="KW-0315">Glutamine amidotransferase</keyword>
<dbReference type="GO" id="GO:0046872">
    <property type="term" value="F:metal ion binding"/>
    <property type="evidence" value="ECO:0007669"/>
    <property type="project" value="UniProtKB-KW"/>
</dbReference>
<dbReference type="GO" id="GO:0006164">
    <property type="term" value="P:purine nucleotide biosynthetic process"/>
    <property type="evidence" value="ECO:0007669"/>
    <property type="project" value="UniProtKB-KW"/>
</dbReference>
<dbReference type="EC" id="2.4.2.14" evidence="3 8"/>
<dbReference type="GO" id="GO:0009113">
    <property type="term" value="P:purine nucleobase biosynthetic process"/>
    <property type="evidence" value="ECO:0007669"/>
    <property type="project" value="InterPro"/>
</dbReference>
<comment type="cofactor">
    <cofactor evidence="10">
        <name>Mg(2+)</name>
        <dbReference type="ChEBI" id="CHEBI:18420"/>
    </cofactor>
    <text evidence="10">Binds 1 Mg(2+) ion per subunit.</text>
</comment>
<dbReference type="PIRSF" id="PIRSF000485">
    <property type="entry name" value="Amd_phspho_trans"/>
    <property type="match status" value="1"/>
</dbReference>
<evidence type="ECO:0000256" key="5">
    <source>
        <dbReference type="ARBA" id="ARBA00022679"/>
    </source>
</evidence>
<organism evidence="12 13">
    <name type="scientific">Sarocladium strictum</name>
    <name type="common">Black bundle disease fungus</name>
    <name type="synonym">Acremonium strictum</name>
    <dbReference type="NCBI Taxonomy" id="5046"/>
    <lineage>
        <taxon>Eukaryota</taxon>
        <taxon>Fungi</taxon>
        <taxon>Dikarya</taxon>
        <taxon>Ascomycota</taxon>
        <taxon>Pezizomycotina</taxon>
        <taxon>Sordariomycetes</taxon>
        <taxon>Hypocreomycetidae</taxon>
        <taxon>Hypocreales</taxon>
        <taxon>Sarocladiaceae</taxon>
        <taxon>Sarocladium</taxon>
    </lineage>
</organism>
<dbReference type="CDD" id="cd06223">
    <property type="entry name" value="PRTases_typeI"/>
    <property type="match status" value="1"/>
</dbReference>
<evidence type="ECO:0000313" key="13">
    <source>
        <dbReference type="Proteomes" id="UP001175261"/>
    </source>
</evidence>
<comment type="caution">
    <text evidence="12">The sequence shown here is derived from an EMBL/GenBank/DDBJ whole genome shotgun (WGS) entry which is preliminary data.</text>
</comment>
<evidence type="ECO:0000256" key="9">
    <source>
        <dbReference type="PIRSR" id="PIRSR000485-1"/>
    </source>
</evidence>
<feature type="binding site" evidence="10">
    <location>
        <position position="316"/>
    </location>
    <ligand>
        <name>Mg(2+)</name>
        <dbReference type="ChEBI" id="CHEBI:18420"/>
    </ligand>
</feature>
<dbReference type="Gene3D" id="3.60.20.10">
    <property type="entry name" value="Glutamine Phosphoribosylpyrophosphate, subunit 1, domain 1"/>
    <property type="match status" value="1"/>
</dbReference>
<evidence type="ECO:0000256" key="7">
    <source>
        <dbReference type="ARBA" id="ARBA00022962"/>
    </source>
</evidence>
<dbReference type="AlphaFoldDB" id="A0AA39GIH5"/>
<reference evidence="12" key="1">
    <citation type="submission" date="2022-10" db="EMBL/GenBank/DDBJ databases">
        <title>Determination and structural analysis of whole genome sequence of Sarocladium strictum F4-1.</title>
        <authorList>
            <person name="Hu L."/>
            <person name="Jiang Y."/>
        </authorList>
    </citation>
    <scope>NUCLEOTIDE SEQUENCE</scope>
    <source>
        <strain evidence="12">F4-1</strain>
    </source>
</reference>
<dbReference type="Gene3D" id="3.40.50.2020">
    <property type="match status" value="1"/>
</dbReference>
<dbReference type="Pfam" id="PF00156">
    <property type="entry name" value="Pribosyltran"/>
    <property type="match status" value="1"/>
</dbReference>
<comment type="pathway">
    <text evidence="1 8">Purine metabolism; IMP biosynthesis via de novo pathway; N(1)-(5-phospho-D-ribosyl)glycinamide from 5-phospho-alpha-D-ribose 1-diphosphate: step 1/2.</text>
</comment>
<dbReference type="InterPro" id="IPR005854">
    <property type="entry name" value="PurF"/>
</dbReference>